<organism evidence="1 2">
    <name type="scientific">Bacillus swezeyi</name>
    <dbReference type="NCBI Taxonomy" id="1925020"/>
    <lineage>
        <taxon>Bacteria</taxon>
        <taxon>Bacillati</taxon>
        <taxon>Bacillota</taxon>
        <taxon>Bacilli</taxon>
        <taxon>Bacillales</taxon>
        <taxon>Bacillaceae</taxon>
        <taxon>Bacillus</taxon>
    </lineage>
</organism>
<dbReference type="EMBL" id="QSND01000002">
    <property type="protein sequence ID" value="KAA6451726.1"/>
    <property type="molecule type" value="Genomic_DNA"/>
</dbReference>
<gene>
    <name evidence="1" type="ORF">DX927_13460</name>
</gene>
<evidence type="ECO:0000313" key="1">
    <source>
        <dbReference type="EMBL" id="KAA6451726.1"/>
    </source>
</evidence>
<accession>A0A5M8RX24</accession>
<dbReference type="Proteomes" id="UP000324326">
    <property type="component" value="Unassembled WGS sequence"/>
</dbReference>
<comment type="caution">
    <text evidence="1">The sequence shown here is derived from an EMBL/GenBank/DDBJ whole genome shotgun (WGS) entry which is preliminary data.</text>
</comment>
<evidence type="ECO:0000313" key="2">
    <source>
        <dbReference type="Proteomes" id="UP000324326"/>
    </source>
</evidence>
<protein>
    <submittedName>
        <fullName evidence="1">Uncharacterized protein</fullName>
    </submittedName>
</protein>
<sequence>MITLFSLPFKSRSYRKKDGVIMKNKLKEKESSAIFNPDQQKTAKQAAALLVICLVCGTPFLSNASFLTV</sequence>
<name>A0A5M8RX24_9BACI</name>
<reference evidence="1 2" key="1">
    <citation type="submission" date="2018-08" db="EMBL/GenBank/DDBJ databases">
        <title>Bacillus phenotypic plasticity.</title>
        <authorList>
            <person name="Hurtado E."/>
        </authorList>
    </citation>
    <scope>NUCLEOTIDE SEQUENCE [LARGE SCALE GENOMIC DNA]</scope>
    <source>
        <strain evidence="1 2">427</strain>
    </source>
</reference>
<dbReference type="AlphaFoldDB" id="A0A5M8RX24"/>
<proteinExistence type="predicted"/>